<keyword evidence="2" id="KW-1185">Reference proteome</keyword>
<accession>A0A5P1FE06</accession>
<dbReference type="AlphaFoldDB" id="A0A5P1FE06"/>
<gene>
    <name evidence="1" type="ORF">A4U43_C03F18570</name>
</gene>
<evidence type="ECO:0000313" key="2">
    <source>
        <dbReference type="Proteomes" id="UP000243459"/>
    </source>
</evidence>
<name>A0A5P1FE06_ASPOF</name>
<dbReference type="Gramene" id="ONK75597">
    <property type="protein sequence ID" value="ONK75597"/>
    <property type="gene ID" value="A4U43_C03F18570"/>
</dbReference>
<proteinExistence type="predicted"/>
<dbReference type="Proteomes" id="UP000243459">
    <property type="component" value="Chromosome 3"/>
</dbReference>
<evidence type="ECO:0000313" key="1">
    <source>
        <dbReference type="EMBL" id="ONK75597.1"/>
    </source>
</evidence>
<reference evidence="2" key="1">
    <citation type="journal article" date="2017" name="Nat. Commun.">
        <title>The asparagus genome sheds light on the origin and evolution of a young Y chromosome.</title>
        <authorList>
            <person name="Harkess A."/>
            <person name="Zhou J."/>
            <person name="Xu C."/>
            <person name="Bowers J.E."/>
            <person name="Van der Hulst R."/>
            <person name="Ayyampalayam S."/>
            <person name="Mercati F."/>
            <person name="Riccardi P."/>
            <person name="McKain M.R."/>
            <person name="Kakrana A."/>
            <person name="Tang H."/>
            <person name="Ray J."/>
            <person name="Groenendijk J."/>
            <person name="Arikit S."/>
            <person name="Mathioni S.M."/>
            <person name="Nakano M."/>
            <person name="Shan H."/>
            <person name="Telgmann-Rauber A."/>
            <person name="Kanno A."/>
            <person name="Yue Z."/>
            <person name="Chen H."/>
            <person name="Li W."/>
            <person name="Chen Y."/>
            <person name="Xu X."/>
            <person name="Zhang Y."/>
            <person name="Luo S."/>
            <person name="Chen H."/>
            <person name="Gao J."/>
            <person name="Mao Z."/>
            <person name="Pires J.C."/>
            <person name="Luo M."/>
            <person name="Kudrna D."/>
            <person name="Wing R.A."/>
            <person name="Meyers B.C."/>
            <person name="Yi K."/>
            <person name="Kong H."/>
            <person name="Lavrijsen P."/>
            <person name="Sunseri F."/>
            <person name="Falavigna A."/>
            <person name="Ye Y."/>
            <person name="Leebens-Mack J.H."/>
            <person name="Chen G."/>
        </authorList>
    </citation>
    <scope>NUCLEOTIDE SEQUENCE [LARGE SCALE GENOMIC DNA]</scope>
    <source>
        <strain evidence="2">cv. DH0086</strain>
    </source>
</reference>
<organism evidence="1 2">
    <name type="scientific">Asparagus officinalis</name>
    <name type="common">Garden asparagus</name>
    <dbReference type="NCBI Taxonomy" id="4686"/>
    <lineage>
        <taxon>Eukaryota</taxon>
        <taxon>Viridiplantae</taxon>
        <taxon>Streptophyta</taxon>
        <taxon>Embryophyta</taxon>
        <taxon>Tracheophyta</taxon>
        <taxon>Spermatophyta</taxon>
        <taxon>Magnoliopsida</taxon>
        <taxon>Liliopsida</taxon>
        <taxon>Asparagales</taxon>
        <taxon>Asparagaceae</taxon>
        <taxon>Asparagoideae</taxon>
        <taxon>Asparagus</taxon>
    </lineage>
</organism>
<sequence length="88" mass="9620">MAVVRREEVRRLAWLAAKEAARAEADTLAYMVPPFAPSPAVDDDGADAGREIRVGDWAMPPPPAQVLLPQCVVCYRHATTRCSRCKGN</sequence>
<protein>
    <submittedName>
        <fullName evidence="1">Uncharacterized protein</fullName>
    </submittedName>
</protein>
<dbReference type="EMBL" id="CM007383">
    <property type="protein sequence ID" value="ONK75597.1"/>
    <property type="molecule type" value="Genomic_DNA"/>
</dbReference>